<dbReference type="GO" id="GO:0005737">
    <property type="term" value="C:cytoplasm"/>
    <property type="evidence" value="ECO:0007669"/>
    <property type="project" value="TreeGrafter"/>
</dbReference>
<evidence type="ECO:0000259" key="1">
    <source>
        <dbReference type="Pfam" id="PF08443"/>
    </source>
</evidence>
<sequence length="331" mass="37493">MMNPIKMRYSQDNKILLFARDYEHNIESLIAQICWLGGMPIVVTLNDLRNSFATTIIKDGNDTTLIGSVSGKRKDFNIREIRSVWSRGFPVEEMPEIATAQNLTYHQWKYYIGYIITQLSGAVWMNSLDAIASTNNRLTQLKVATLCGFKVPDSLVTNRRRDVEEFIAEYGEIIVKQISSGHPRECADRLLFARKIDCANLAIYSSNIASSPSLYQSLVDKEIELRVYFVDGEVYCAGMRISGGDDVDSRSLISKKHYFKFSLDEMTISKIRQLTSAMNLRYAAIDMAIDRRGDLVFFEVNHSGQWGYVERETGIPVTQSIASKVVAYAKA</sequence>
<dbReference type="EMBL" id="LT604072">
    <property type="protein sequence ID" value="SCB06090.1"/>
    <property type="molecule type" value="Genomic_DNA"/>
</dbReference>
<dbReference type="GO" id="GO:0018169">
    <property type="term" value="F:ribosomal S6-glutamic acid ligase activity"/>
    <property type="evidence" value="ECO:0007669"/>
    <property type="project" value="TreeGrafter"/>
</dbReference>
<dbReference type="Pfam" id="PF08443">
    <property type="entry name" value="RimK"/>
    <property type="match status" value="1"/>
</dbReference>
<dbReference type="SUPFAM" id="SSF56059">
    <property type="entry name" value="Glutathione synthetase ATP-binding domain-like"/>
    <property type="match status" value="1"/>
</dbReference>
<dbReference type="PANTHER" id="PTHR21621">
    <property type="entry name" value="RIBOSOMAL PROTEIN S6 MODIFICATION PROTEIN"/>
    <property type="match status" value="1"/>
</dbReference>
<evidence type="ECO:0000313" key="2">
    <source>
        <dbReference type="EMBL" id="SCB06090.1"/>
    </source>
</evidence>
<dbReference type="Proteomes" id="UP000093071">
    <property type="component" value="Chromosome I"/>
</dbReference>
<feature type="domain" description="ATP-grasp fold RimK-type" evidence="1">
    <location>
        <begin position="136"/>
        <end position="323"/>
    </location>
</feature>
<protein>
    <recommendedName>
        <fullName evidence="1">ATP-grasp fold RimK-type domain-containing protein</fullName>
    </recommendedName>
</protein>
<dbReference type="RefSeq" id="WP_003475727.1">
    <property type="nucleotide sequence ID" value="NZ_LT604072.1"/>
</dbReference>
<reference evidence="3" key="1">
    <citation type="submission" date="2016-07" db="EMBL/GenBank/DDBJ databases">
        <authorList>
            <person name="Jaenicke Sebastian"/>
        </authorList>
    </citation>
    <scope>NUCLEOTIDE SEQUENCE [LARGE SCALE GENOMIC DNA]</scope>
</reference>
<gene>
    <name evidence="2" type="ORF">BN444_00973</name>
</gene>
<dbReference type="Gene3D" id="3.30.470.20">
    <property type="entry name" value="ATP-grasp fold, B domain"/>
    <property type="match status" value="1"/>
</dbReference>
<dbReference type="PANTHER" id="PTHR21621:SF0">
    <property type="entry name" value="BETA-CITRYLGLUTAMATE SYNTHASE B-RELATED"/>
    <property type="match status" value="1"/>
</dbReference>
<name>A0A1C3TSF5_XANCT</name>
<dbReference type="GO" id="GO:0009432">
    <property type="term" value="P:SOS response"/>
    <property type="evidence" value="ECO:0007669"/>
    <property type="project" value="TreeGrafter"/>
</dbReference>
<accession>A0A1C3TSF5</accession>
<organism evidence="2 3">
    <name type="scientific">Xanthomonas translucens pv. translucens DSM 18974</name>
    <dbReference type="NCBI Taxonomy" id="1261556"/>
    <lineage>
        <taxon>Bacteria</taxon>
        <taxon>Pseudomonadati</taxon>
        <taxon>Pseudomonadota</taxon>
        <taxon>Gammaproteobacteria</taxon>
        <taxon>Lysobacterales</taxon>
        <taxon>Lysobacteraceae</taxon>
        <taxon>Xanthomonas</taxon>
        <taxon>Xanthomonas translucens group</taxon>
    </lineage>
</organism>
<dbReference type="InterPro" id="IPR013651">
    <property type="entry name" value="ATP-grasp_RimK-type"/>
</dbReference>
<dbReference type="AlphaFoldDB" id="A0A1C3TSF5"/>
<proteinExistence type="predicted"/>
<evidence type="ECO:0000313" key="3">
    <source>
        <dbReference type="Proteomes" id="UP000093071"/>
    </source>
</evidence>